<dbReference type="AlphaFoldDB" id="A0A5B2XTE3"/>
<protein>
    <submittedName>
        <fullName evidence="2">Cadmium transporter</fullName>
    </submittedName>
</protein>
<feature type="transmembrane region" description="Helical" evidence="1">
    <location>
        <begin position="69"/>
        <end position="86"/>
    </location>
</feature>
<comment type="caution">
    <text evidence="2">The sequence shown here is derived from an EMBL/GenBank/DDBJ whole genome shotgun (WGS) entry which is preliminary data.</text>
</comment>
<proteinExistence type="predicted"/>
<dbReference type="InterPro" id="IPR004676">
    <property type="entry name" value="Cd-R_transporter"/>
</dbReference>
<gene>
    <name evidence="2" type="ORF">F0L68_01710</name>
</gene>
<feature type="transmembrane region" description="Helical" evidence="1">
    <location>
        <begin position="135"/>
        <end position="156"/>
    </location>
</feature>
<reference evidence="2 3" key="2">
    <citation type="submission" date="2019-09" db="EMBL/GenBank/DDBJ databases">
        <authorList>
            <person name="Jin C."/>
        </authorList>
    </citation>
    <scope>NUCLEOTIDE SEQUENCE [LARGE SCALE GENOMIC DNA]</scope>
    <source>
        <strain evidence="2 3">AN110305</strain>
    </source>
</reference>
<feature type="transmembrane region" description="Helical" evidence="1">
    <location>
        <begin position="98"/>
        <end position="115"/>
    </location>
</feature>
<evidence type="ECO:0000313" key="3">
    <source>
        <dbReference type="Proteomes" id="UP000323454"/>
    </source>
</evidence>
<keyword evidence="1" id="KW-1133">Transmembrane helix</keyword>
<evidence type="ECO:0000256" key="1">
    <source>
        <dbReference type="SAM" id="Phobius"/>
    </source>
</evidence>
<dbReference type="Proteomes" id="UP000323454">
    <property type="component" value="Unassembled WGS sequence"/>
</dbReference>
<dbReference type="OrthoDB" id="7995400at2"/>
<feature type="transmembrane region" description="Helical" evidence="1">
    <location>
        <begin position="41"/>
        <end position="63"/>
    </location>
</feature>
<feature type="transmembrane region" description="Helical" evidence="1">
    <location>
        <begin position="168"/>
        <end position="190"/>
    </location>
</feature>
<keyword evidence="3" id="KW-1185">Reference proteome</keyword>
<accession>A0A5B2XTE3</accession>
<keyword evidence="1" id="KW-0472">Membrane</keyword>
<organism evidence="2 3">
    <name type="scientific">Solihabitans fulvus</name>
    <dbReference type="NCBI Taxonomy" id="1892852"/>
    <lineage>
        <taxon>Bacteria</taxon>
        <taxon>Bacillati</taxon>
        <taxon>Actinomycetota</taxon>
        <taxon>Actinomycetes</taxon>
        <taxon>Pseudonocardiales</taxon>
        <taxon>Pseudonocardiaceae</taxon>
        <taxon>Solihabitans</taxon>
    </lineage>
</organism>
<feature type="transmembrane region" description="Helical" evidence="1">
    <location>
        <begin position="6"/>
        <end position="29"/>
    </location>
</feature>
<reference evidence="2 3" key="1">
    <citation type="submission" date="2019-09" db="EMBL/GenBank/DDBJ databases">
        <title>Goodfellowia gen. nov., a new genus of the Pseudonocardineae related to Actinoalloteichus, containing Goodfellowia coeruleoviolacea gen. nov., comb. nov. gen. nov., comb. nov.</title>
        <authorList>
            <person name="Labeda D."/>
        </authorList>
    </citation>
    <scope>NUCLEOTIDE SEQUENCE [LARGE SCALE GENOMIC DNA]</scope>
    <source>
        <strain evidence="2 3">AN110305</strain>
    </source>
</reference>
<evidence type="ECO:0000313" key="2">
    <source>
        <dbReference type="EMBL" id="KAA2266633.1"/>
    </source>
</evidence>
<keyword evidence="1" id="KW-0812">Transmembrane</keyword>
<sequence>MFSTALAALGAFVGTNIDDFIVLIVLFLASRTGTLRLRHIIGGQYAGFAVLLLVSLGAAVGLMVIPDKWVGLLGLLPLALGVRGLVLAARHTDGDEGVVRAGGLLAVAAITIGNGGDNISVYSVMLRTLGTVDRLVTLATFLVLLGVWCALASVVSRHRRVIAALVRVGHWLVPVVYVVIGGVIVLRSGVLLQLAELAR</sequence>
<dbReference type="EMBL" id="VUOB01000002">
    <property type="protein sequence ID" value="KAA2266633.1"/>
    <property type="molecule type" value="Genomic_DNA"/>
</dbReference>
<dbReference type="Pfam" id="PF03596">
    <property type="entry name" value="Cad"/>
    <property type="match status" value="1"/>
</dbReference>
<name>A0A5B2XTE3_9PSEU</name>